<keyword evidence="3" id="KW-1133">Transmembrane helix</keyword>
<keyword evidence="3" id="KW-0812">Transmembrane</keyword>
<feature type="transmembrane region" description="Helical" evidence="3">
    <location>
        <begin position="96"/>
        <end position="117"/>
    </location>
</feature>
<evidence type="ECO:0000313" key="5">
    <source>
        <dbReference type="Proteomes" id="UP001434883"/>
    </source>
</evidence>
<sequence length="173" mass="19832">DGIHLVHCFLFPSPFLHRTIIYLSAVYAVGQVILAVSSIHDITDGNRDGEPDTMAVHMPNTFHMAWQIPQYFLMTSGEVVFSVTGLEFSYSQWAEYILFASLLVFVCIIFAIMAYFYTYIDPASIEALFVNLEPEDKKKNLEMTKTDMVENHNEKRKISDTRSNEDKSLQSNF</sequence>
<dbReference type="Proteomes" id="UP001434883">
    <property type="component" value="Unassembled WGS sequence"/>
</dbReference>
<keyword evidence="3" id="KW-0472">Membrane</keyword>
<organism evidence="4 5">
    <name type="scientific">Xenoophorus captivus</name>
    <dbReference type="NCBI Taxonomy" id="1517983"/>
    <lineage>
        <taxon>Eukaryota</taxon>
        <taxon>Metazoa</taxon>
        <taxon>Chordata</taxon>
        <taxon>Craniata</taxon>
        <taxon>Vertebrata</taxon>
        <taxon>Euteleostomi</taxon>
        <taxon>Actinopterygii</taxon>
        <taxon>Neopterygii</taxon>
        <taxon>Teleostei</taxon>
        <taxon>Neoteleostei</taxon>
        <taxon>Acanthomorphata</taxon>
        <taxon>Ovalentaria</taxon>
        <taxon>Atherinomorphae</taxon>
        <taxon>Cyprinodontiformes</taxon>
        <taxon>Goodeidae</taxon>
        <taxon>Xenoophorus</taxon>
    </lineage>
</organism>
<evidence type="ECO:0000313" key="4">
    <source>
        <dbReference type="EMBL" id="MEQ2195178.1"/>
    </source>
</evidence>
<proteinExistence type="predicted"/>
<dbReference type="Gene3D" id="1.20.1250.20">
    <property type="entry name" value="MFS general substrate transporter like domains"/>
    <property type="match status" value="1"/>
</dbReference>
<feature type="region of interest" description="Disordered" evidence="2">
    <location>
        <begin position="150"/>
        <end position="173"/>
    </location>
</feature>
<evidence type="ECO:0000256" key="2">
    <source>
        <dbReference type="SAM" id="MobiDB-lite"/>
    </source>
</evidence>
<feature type="non-terminal residue" evidence="4">
    <location>
        <position position="1"/>
    </location>
</feature>
<comment type="caution">
    <text evidence="4">The sequence shown here is derived from an EMBL/GenBank/DDBJ whole genome shotgun (WGS) entry which is preliminary data.</text>
</comment>
<name>A0ABV0QIB1_9TELE</name>
<dbReference type="EMBL" id="JAHRIN010010418">
    <property type="protein sequence ID" value="MEQ2195178.1"/>
    <property type="molecule type" value="Genomic_DNA"/>
</dbReference>
<reference evidence="4 5" key="1">
    <citation type="submission" date="2021-06" db="EMBL/GenBank/DDBJ databases">
        <authorList>
            <person name="Palmer J.M."/>
        </authorList>
    </citation>
    <scope>NUCLEOTIDE SEQUENCE [LARGE SCALE GENOMIC DNA]</scope>
    <source>
        <strain evidence="4 5">XC_2019</strain>
        <tissue evidence="4">Muscle</tissue>
    </source>
</reference>
<comment type="subcellular location">
    <subcellularLocation>
        <location evidence="1">Membrane</location>
        <topology evidence="1">Multi-pass membrane protein</topology>
    </subcellularLocation>
</comment>
<accession>A0ABV0QIB1</accession>
<evidence type="ECO:0000256" key="3">
    <source>
        <dbReference type="SAM" id="Phobius"/>
    </source>
</evidence>
<evidence type="ECO:0000256" key="1">
    <source>
        <dbReference type="ARBA" id="ARBA00004141"/>
    </source>
</evidence>
<dbReference type="InterPro" id="IPR036259">
    <property type="entry name" value="MFS_trans_sf"/>
</dbReference>
<feature type="transmembrane region" description="Helical" evidence="3">
    <location>
        <begin position="20"/>
        <end position="39"/>
    </location>
</feature>
<protein>
    <submittedName>
        <fullName evidence="4">Uncharacterized protein</fullName>
    </submittedName>
</protein>
<gene>
    <name evidence="4" type="ORF">XENOCAPTIV_008618</name>
</gene>
<keyword evidence="5" id="KW-1185">Reference proteome</keyword>